<evidence type="ECO:0000256" key="2">
    <source>
        <dbReference type="PIRSR" id="PIRSR639126-1"/>
    </source>
</evidence>
<dbReference type="PANTHER" id="PTHR12510">
    <property type="entry name" value="TROPONIN C-AKIN-1 PROTEIN"/>
    <property type="match status" value="1"/>
</dbReference>
<keyword evidence="6" id="KW-1185">Reference proteome</keyword>
<evidence type="ECO:0000256" key="1">
    <source>
        <dbReference type="ARBA" id="ARBA00008861"/>
    </source>
</evidence>
<proteinExistence type="inferred from homology"/>
<dbReference type="AlphaFoldDB" id="A0A934VCN7"/>
<reference evidence="5" key="1">
    <citation type="submission" date="2021-01" db="EMBL/GenBank/DDBJ databases">
        <title>Modified the classification status of verrucomicrobia.</title>
        <authorList>
            <person name="Feng X."/>
        </authorList>
    </citation>
    <scope>NUCLEOTIDE SEQUENCE</scope>
    <source>
        <strain evidence="5">JCM 18052</strain>
    </source>
</reference>
<dbReference type="SUPFAM" id="SSF110857">
    <property type="entry name" value="Gamma-glutamyl cyclotransferase-like"/>
    <property type="match status" value="1"/>
</dbReference>
<dbReference type="GO" id="GO:0061929">
    <property type="term" value="F:gamma-glutamylaminecyclotransferase activity"/>
    <property type="evidence" value="ECO:0007669"/>
    <property type="project" value="InterPro"/>
</dbReference>
<evidence type="ECO:0000313" key="6">
    <source>
        <dbReference type="Proteomes" id="UP000600139"/>
    </source>
</evidence>
<comment type="similarity">
    <text evidence="1 3">Belongs to the gamma-glutamylcyclotransferase family.</text>
</comment>
<dbReference type="InterPro" id="IPR009288">
    <property type="entry name" value="AIG2-like_dom"/>
</dbReference>
<evidence type="ECO:0000313" key="5">
    <source>
        <dbReference type="EMBL" id="MBK1817340.1"/>
    </source>
</evidence>
<dbReference type="RefSeq" id="WP_200352284.1">
    <property type="nucleotide sequence ID" value="NZ_BAABHZ010000001.1"/>
</dbReference>
<dbReference type="InterPro" id="IPR013024">
    <property type="entry name" value="GGCT-like"/>
</dbReference>
<name>A0A934VCN7_9BACT</name>
<dbReference type="InterPro" id="IPR036568">
    <property type="entry name" value="GGCT-like_sf"/>
</dbReference>
<comment type="caution">
    <text evidence="5">The sequence shown here is derived from an EMBL/GenBank/DDBJ whole genome shotgun (WGS) entry which is preliminary data.</text>
</comment>
<gene>
    <name evidence="5" type="ORF">JIN84_17095</name>
</gene>
<dbReference type="Gene3D" id="3.10.490.10">
    <property type="entry name" value="Gamma-glutamyl cyclotransferase-like"/>
    <property type="match status" value="1"/>
</dbReference>
<accession>A0A934VCN7</accession>
<feature type="domain" description="Gamma-glutamylcyclotransferase AIG2-like" evidence="4">
    <location>
        <begin position="7"/>
        <end position="125"/>
    </location>
</feature>
<evidence type="ECO:0000259" key="4">
    <source>
        <dbReference type="Pfam" id="PF06094"/>
    </source>
</evidence>
<dbReference type="PANTHER" id="PTHR12510:SF4">
    <property type="entry name" value="GAMMA-GLUTAMYLAMINECYCLOTRANSFERASE"/>
    <property type="match status" value="1"/>
</dbReference>
<dbReference type="Proteomes" id="UP000600139">
    <property type="component" value="Unassembled WGS sequence"/>
</dbReference>
<dbReference type="CDD" id="cd06661">
    <property type="entry name" value="GGCT_like"/>
    <property type="match status" value="1"/>
</dbReference>
<feature type="active site" description="Proton acceptor" evidence="2">
    <location>
        <position position="75"/>
    </location>
</feature>
<dbReference type="EMBL" id="JAENIK010000012">
    <property type="protein sequence ID" value="MBK1817340.1"/>
    <property type="molecule type" value="Genomic_DNA"/>
</dbReference>
<organism evidence="5 6">
    <name type="scientific">Luteolibacter yonseiensis</name>
    <dbReference type="NCBI Taxonomy" id="1144680"/>
    <lineage>
        <taxon>Bacteria</taxon>
        <taxon>Pseudomonadati</taxon>
        <taxon>Verrucomicrobiota</taxon>
        <taxon>Verrucomicrobiia</taxon>
        <taxon>Verrucomicrobiales</taxon>
        <taxon>Verrucomicrobiaceae</taxon>
        <taxon>Luteolibacter</taxon>
    </lineage>
</organism>
<protein>
    <recommendedName>
        <fullName evidence="3">Gamma-glutamylcyclotransferase family protein</fullName>
    </recommendedName>
</protein>
<dbReference type="Pfam" id="PF06094">
    <property type="entry name" value="GGACT"/>
    <property type="match status" value="1"/>
</dbReference>
<dbReference type="GO" id="GO:0005829">
    <property type="term" value="C:cytosol"/>
    <property type="evidence" value="ECO:0007669"/>
    <property type="project" value="TreeGrafter"/>
</dbReference>
<sequence length="128" mass="14367">MSDPQLVFVYGTLRRGGSNHFRMAGAEFIASGTITGRMYRIDWYPGLVLDGAGDEIQGEVYSVGPEQLAALDVFEGLSAGEIEGSEYRRSRTVVIGRDSRPIDAWVWEWLGITDESQRLRDGDWLKHE</sequence>
<dbReference type="InterPro" id="IPR039126">
    <property type="entry name" value="GGACT"/>
</dbReference>
<evidence type="ECO:0000256" key="3">
    <source>
        <dbReference type="RuleBase" id="RU367036"/>
    </source>
</evidence>